<dbReference type="RefSeq" id="WP_073852803.1">
    <property type="nucleotide sequence ID" value="NZ_LVWA01000007.1"/>
</dbReference>
<feature type="region of interest" description="Disordered" evidence="2">
    <location>
        <begin position="354"/>
        <end position="379"/>
    </location>
</feature>
<dbReference type="InterPro" id="IPR003673">
    <property type="entry name" value="CoA-Trfase_fam_III"/>
</dbReference>
<proteinExistence type="predicted"/>
<dbReference type="PANTHER" id="PTHR48207">
    <property type="entry name" value="SUCCINATE--HYDROXYMETHYLGLUTARATE COA-TRANSFERASE"/>
    <property type="match status" value="1"/>
</dbReference>
<accession>A0A1Q5PC30</accession>
<dbReference type="Gene3D" id="3.30.1540.10">
    <property type="entry name" value="formyl-coa transferase, domain 3"/>
    <property type="match status" value="1"/>
</dbReference>
<evidence type="ECO:0000313" key="4">
    <source>
        <dbReference type="Proteomes" id="UP000186551"/>
    </source>
</evidence>
<dbReference type="Pfam" id="PF02515">
    <property type="entry name" value="CoA_transf_3"/>
    <property type="match status" value="1"/>
</dbReference>
<gene>
    <name evidence="3" type="ORF">A3841_00575</name>
</gene>
<dbReference type="InterPro" id="IPR023606">
    <property type="entry name" value="CoA-Trfase_III_dom_1_sf"/>
</dbReference>
<dbReference type="STRING" id="1797110.A3841_00575"/>
<protein>
    <submittedName>
        <fullName evidence="3">Carnitine dehydratase</fullName>
    </submittedName>
</protein>
<organism evidence="3 4">
    <name type="scientific">Pontibacter flavimaris</name>
    <dbReference type="NCBI Taxonomy" id="1797110"/>
    <lineage>
        <taxon>Bacteria</taxon>
        <taxon>Pseudomonadati</taxon>
        <taxon>Bacteroidota</taxon>
        <taxon>Cytophagia</taxon>
        <taxon>Cytophagales</taxon>
        <taxon>Hymenobacteraceae</taxon>
        <taxon>Pontibacter</taxon>
    </lineage>
</organism>
<keyword evidence="4" id="KW-1185">Reference proteome</keyword>
<dbReference type="Proteomes" id="UP000186551">
    <property type="component" value="Unassembled WGS sequence"/>
</dbReference>
<dbReference type="Gene3D" id="3.40.50.10540">
    <property type="entry name" value="Crotonobetainyl-coa:carnitine coa-transferase, domain 1"/>
    <property type="match status" value="1"/>
</dbReference>
<evidence type="ECO:0000256" key="2">
    <source>
        <dbReference type="SAM" id="MobiDB-lite"/>
    </source>
</evidence>
<evidence type="ECO:0000313" key="3">
    <source>
        <dbReference type="EMBL" id="OKL39754.1"/>
    </source>
</evidence>
<keyword evidence="1" id="KW-0808">Transferase</keyword>
<comment type="caution">
    <text evidence="3">The sequence shown here is derived from an EMBL/GenBank/DDBJ whole genome shotgun (WGS) entry which is preliminary data.</text>
</comment>
<dbReference type="PANTHER" id="PTHR48207:SF3">
    <property type="entry name" value="SUCCINATE--HYDROXYMETHYLGLUTARATE COA-TRANSFERASE"/>
    <property type="match status" value="1"/>
</dbReference>
<sequence>MQPIFKDLLVLELASVLAGPSVGQFFAELGARVLKVENAATHGDVTRSWKLKSEPAQTDTPAYFCAANWGKTSLALNLTEPEQLQRLYTLVRQADVVIASYKPGDAEKLQVDYRTLQSINPRLVYGHITGYGPKDARAGYDAVVQAESGFMHLNGEPDGQPVKMPVALMDILTAHQLKEGLLVALLQRERTGLGQLVEVSLLQAAVSALANQATNYLVAGQEPQRMGSEHPNIVPYGSVYTCKCGKQLVLAIGDDRQFRRLCAILGAESMADDPKYKTNYARVQHRQEVNGRLRQLIAQQERESLLRQLHTRHVPAGAVHTLPEVFGLPQAQQLLLQQPHGKPGLRQVAFRLQGQQELELSPPPTYNSGGAEGDSGPSC</sequence>
<dbReference type="InterPro" id="IPR044855">
    <property type="entry name" value="CoA-Trfase_III_dom3_sf"/>
</dbReference>
<dbReference type="InterPro" id="IPR050483">
    <property type="entry name" value="CoA-transferase_III_domain"/>
</dbReference>
<dbReference type="GO" id="GO:0008410">
    <property type="term" value="F:CoA-transferase activity"/>
    <property type="evidence" value="ECO:0007669"/>
    <property type="project" value="TreeGrafter"/>
</dbReference>
<dbReference type="EMBL" id="LVWA01000007">
    <property type="protein sequence ID" value="OKL39754.1"/>
    <property type="molecule type" value="Genomic_DNA"/>
</dbReference>
<dbReference type="SUPFAM" id="SSF89796">
    <property type="entry name" value="CoA-transferase family III (CaiB/BaiF)"/>
    <property type="match status" value="1"/>
</dbReference>
<evidence type="ECO:0000256" key="1">
    <source>
        <dbReference type="ARBA" id="ARBA00022679"/>
    </source>
</evidence>
<name>A0A1Q5PC30_9BACT</name>
<dbReference type="AlphaFoldDB" id="A0A1Q5PC30"/>
<reference evidence="3 4" key="1">
    <citation type="submission" date="2016-03" db="EMBL/GenBank/DDBJ databases">
        <title>Genome sequence of Pontibacter sp. nov., of the family cytophagaceae, isolated from marine sediment of the Yellow Sea, China.</title>
        <authorList>
            <person name="Zhang G."/>
            <person name="Zhang R."/>
        </authorList>
    </citation>
    <scope>NUCLEOTIDE SEQUENCE [LARGE SCALE GENOMIC DNA]</scope>
    <source>
        <strain evidence="3 4">S10-8</strain>
    </source>
</reference>
<dbReference type="OrthoDB" id="9797653at2"/>